<keyword evidence="1 3" id="KW-0378">Hydrolase</keyword>
<dbReference type="PANTHER" id="PTHR23088:SF30">
    <property type="entry name" value="OMEGA-AMIDASE NIT2"/>
    <property type="match status" value="1"/>
</dbReference>
<dbReference type="SUPFAM" id="SSF56317">
    <property type="entry name" value="Carbon-nitrogen hydrolase"/>
    <property type="match status" value="1"/>
</dbReference>
<dbReference type="CDD" id="cd07572">
    <property type="entry name" value="nit"/>
    <property type="match status" value="1"/>
</dbReference>
<dbReference type="GO" id="GO:0006541">
    <property type="term" value="P:glutamine metabolic process"/>
    <property type="evidence" value="ECO:0007669"/>
    <property type="project" value="TreeGrafter"/>
</dbReference>
<dbReference type="PANTHER" id="PTHR23088">
    <property type="entry name" value="NITRILASE-RELATED"/>
    <property type="match status" value="1"/>
</dbReference>
<dbReference type="PROSITE" id="PS50263">
    <property type="entry name" value="CN_HYDROLASE"/>
    <property type="match status" value="1"/>
</dbReference>
<dbReference type="GO" id="GO:0006528">
    <property type="term" value="P:asparagine metabolic process"/>
    <property type="evidence" value="ECO:0007669"/>
    <property type="project" value="TreeGrafter"/>
</dbReference>
<gene>
    <name evidence="3" type="ORF">EDB81DRAFT_840262</name>
</gene>
<keyword evidence="4" id="KW-1185">Reference proteome</keyword>
<dbReference type="Pfam" id="PF00795">
    <property type="entry name" value="CN_hydrolase"/>
    <property type="match status" value="1"/>
</dbReference>
<evidence type="ECO:0000259" key="2">
    <source>
        <dbReference type="PROSITE" id="PS50263"/>
    </source>
</evidence>
<dbReference type="GO" id="GO:0005739">
    <property type="term" value="C:mitochondrion"/>
    <property type="evidence" value="ECO:0007669"/>
    <property type="project" value="TreeGrafter"/>
</dbReference>
<comment type="caution">
    <text evidence="3">The sequence shown here is derived from an EMBL/GenBank/DDBJ whole genome shotgun (WGS) entry which is preliminary data.</text>
</comment>
<dbReference type="EMBL" id="JAGMUV010000005">
    <property type="protein sequence ID" value="KAH7156045.1"/>
    <property type="molecule type" value="Genomic_DNA"/>
</dbReference>
<dbReference type="Proteomes" id="UP000738349">
    <property type="component" value="Unassembled WGS sequence"/>
</dbReference>
<protein>
    <submittedName>
        <fullName evidence="3">Carbon-nitrogen hydrolase</fullName>
    </submittedName>
</protein>
<name>A0A9P9JD08_9HYPO</name>
<evidence type="ECO:0000256" key="1">
    <source>
        <dbReference type="ARBA" id="ARBA00022801"/>
    </source>
</evidence>
<dbReference type="OrthoDB" id="10250282at2759"/>
<accession>A0A9P9JD08</accession>
<feature type="domain" description="CN hydrolase" evidence="2">
    <location>
        <begin position="14"/>
        <end position="268"/>
    </location>
</feature>
<dbReference type="Gene3D" id="3.60.110.10">
    <property type="entry name" value="Carbon-nitrogen hydrolase"/>
    <property type="match status" value="1"/>
</dbReference>
<dbReference type="InterPro" id="IPR045254">
    <property type="entry name" value="Nit1/2_C-N_Hydrolase"/>
</dbReference>
<evidence type="ECO:0000313" key="4">
    <source>
        <dbReference type="Proteomes" id="UP000738349"/>
    </source>
</evidence>
<dbReference type="AlphaFoldDB" id="A0A9P9JD08"/>
<dbReference type="InterPro" id="IPR036526">
    <property type="entry name" value="C-N_Hydrolase_sf"/>
</dbReference>
<dbReference type="InterPro" id="IPR003010">
    <property type="entry name" value="C-N_Hydrolase"/>
</dbReference>
<evidence type="ECO:0000313" key="3">
    <source>
        <dbReference type="EMBL" id="KAH7156045.1"/>
    </source>
</evidence>
<dbReference type="GO" id="GO:0050152">
    <property type="term" value="F:omega-amidase activity"/>
    <property type="evidence" value="ECO:0007669"/>
    <property type="project" value="TreeGrafter"/>
</dbReference>
<dbReference type="GO" id="GO:0006107">
    <property type="term" value="P:oxaloacetate metabolic process"/>
    <property type="evidence" value="ECO:0007669"/>
    <property type="project" value="TreeGrafter"/>
</dbReference>
<proteinExistence type="predicted"/>
<sequence>MALLMTPRIMRKAVKIACIQFASGPQKSINLEVARTHVLAAAANGAGIVVLPECFNSPYSTAAFPEYAEVLHPSPPPRDASPTFYALASMAQEAGVYLIGGSIPELESHTQKIFNTCLVFSPSGVLLGFHRKAHLFNVDFPTMSFRESDVLSPGDAVTIIDLEDVGKIGLGICFDVRFPEPAHIAARLGAFCLIYPSAFNSTTGPLHWDLLSRARALDNQVFVAMCSQSFSPESDYPAWGHSMVVDPSGKLMASAARDETIVYADLNDNMIHESRRQVPLETSRRFDIYPDVSIKAAGAESYLKRL</sequence>
<reference evidence="3" key="1">
    <citation type="journal article" date="2021" name="Nat. Commun.">
        <title>Genetic determinants of endophytism in the Arabidopsis root mycobiome.</title>
        <authorList>
            <person name="Mesny F."/>
            <person name="Miyauchi S."/>
            <person name="Thiergart T."/>
            <person name="Pickel B."/>
            <person name="Atanasova L."/>
            <person name="Karlsson M."/>
            <person name="Huettel B."/>
            <person name="Barry K.W."/>
            <person name="Haridas S."/>
            <person name="Chen C."/>
            <person name="Bauer D."/>
            <person name="Andreopoulos W."/>
            <person name="Pangilinan J."/>
            <person name="LaButti K."/>
            <person name="Riley R."/>
            <person name="Lipzen A."/>
            <person name="Clum A."/>
            <person name="Drula E."/>
            <person name="Henrissat B."/>
            <person name="Kohler A."/>
            <person name="Grigoriev I.V."/>
            <person name="Martin F.M."/>
            <person name="Hacquard S."/>
        </authorList>
    </citation>
    <scope>NUCLEOTIDE SEQUENCE</scope>
    <source>
        <strain evidence="3">MPI-CAGE-AT-0147</strain>
    </source>
</reference>
<organism evidence="3 4">
    <name type="scientific">Dactylonectria macrodidyma</name>
    <dbReference type="NCBI Taxonomy" id="307937"/>
    <lineage>
        <taxon>Eukaryota</taxon>
        <taxon>Fungi</taxon>
        <taxon>Dikarya</taxon>
        <taxon>Ascomycota</taxon>
        <taxon>Pezizomycotina</taxon>
        <taxon>Sordariomycetes</taxon>
        <taxon>Hypocreomycetidae</taxon>
        <taxon>Hypocreales</taxon>
        <taxon>Nectriaceae</taxon>
        <taxon>Dactylonectria</taxon>
    </lineage>
</organism>